<protein>
    <submittedName>
        <fullName evidence="1">Adenosylcobinamide amidohydrolase</fullName>
    </submittedName>
</protein>
<sequence>MVTDWFEREEGGHRLPVVVLRPDAPRWAVSSATLGGGLGLRHWILNATVHRGYSRDDPEVHLAELALEVGLDGPGVGLMTAVDVRRMVTTVDGGVTVRATVGVEEPSWAAAPSPDWHAEGAVAVGTINVVVDLPVRMSDAALVNAVATATEAKSQAMAEAGWAGTGTPTDAVCILCPTEGAAQPYGGPRSVWGARIARAVHVAVTEGLATQDADLP</sequence>
<dbReference type="Pfam" id="PF01955">
    <property type="entry name" value="CbiZ"/>
    <property type="match status" value="1"/>
</dbReference>
<gene>
    <name evidence="1" type="ORF">GH723_09265</name>
</gene>
<dbReference type="KEGG" id="atq:GH723_09265"/>
<evidence type="ECO:0000313" key="1">
    <source>
        <dbReference type="EMBL" id="QGG95266.1"/>
    </source>
</evidence>
<dbReference type="EMBL" id="CP045851">
    <property type="protein sequence ID" value="QGG95266.1"/>
    <property type="molecule type" value="Genomic_DNA"/>
</dbReference>
<dbReference type="RefSeq" id="WP_153759374.1">
    <property type="nucleotide sequence ID" value="NZ_CP045851.1"/>
</dbReference>
<proteinExistence type="predicted"/>
<dbReference type="AlphaFoldDB" id="A0A5Q2RLG0"/>
<dbReference type="PANTHER" id="PTHR35336:SF5">
    <property type="entry name" value="ADENOSYLCOBINAMIDE AMIDOHYDROLASE"/>
    <property type="match status" value="1"/>
</dbReference>
<name>A0A5Q2RLG0_9ACTN</name>
<keyword evidence="2" id="KW-1185">Reference proteome</keyword>
<dbReference type="GO" id="GO:0016787">
    <property type="term" value="F:hydrolase activity"/>
    <property type="evidence" value="ECO:0007669"/>
    <property type="project" value="UniProtKB-KW"/>
</dbReference>
<organism evidence="1 2">
    <name type="scientific">Actinomarinicola tropica</name>
    <dbReference type="NCBI Taxonomy" id="2789776"/>
    <lineage>
        <taxon>Bacteria</taxon>
        <taxon>Bacillati</taxon>
        <taxon>Actinomycetota</taxon>
        <taxon>Acidimicrobiia</taxon>
        <taxon>Acidimicrobiales</taxon>
        <taxon>Iamiaceae</taxon>
        <taxon>Actinomarinicola</taxon>
    </lineage>
</organism>
<dbReference type="PANTHER" id="PTHR35336">
    <property type="entry name" value="ADENOSYLCOBINAMIDE AMIDOHYDROLASE"/>
    <property type="match status" value="1"/>
</dbReference>
<reference evidence="1 2" key="1">
    <citation type="submission" date="2019-11" db="EMBL/GenBank/DDBJ databases">
        <authorList>
            <person name="He Y."/>
        </authorList>
    </citation>
    <scope>NUCLEOTIDE SEQUENCE [LARGE SCALE GENOMIC DNA]</scope>
    <source>
        <strain evidence="1 2">SCSIO 58843</strain>
    </source>
</reference>
<evidence type="ECO:0000313" key="2">
    <source>
        <dbReference type="Proteomes" id="UP000334019"/>
    </source>
</evidence>
<dbReference type="Proteomes" id="UP000334019">
    <property type="component" value="Chromosome"/>
</dbReference>
<dbReference type="InterPro" id="IPR052209">
    <property type="entry name" value="CbiZ"/>
</dbReference>
<dbReference type="InterPro" id="IPR002808">
    <property type="entry name" value="AdoCbi_amidolase"/>
</dbReference>
<keyword evidence="1" id="KW-0378">Hydrolase</keyword>
<accession>A0A5Q2RLG0</accession>